<gene>
    <name evidence="3" type="ORF">M896_060580</name>
</gene>
<keyword evidence="2" id="KW-0732">Signal</keyword>
<protein>
    <submittedName>
        <fullName evidence="3">Uncharacterized protein</fullName>
    </submittedName>
</protein>
<organism evidence="3 4">
    <name type="scientific">Ordospora colligata OC4</name>
    <dbReference type="NCBI Taxonomy" id="1354746"/>
    <lineage>
        <taxon>Eukaryota</taxon>
        <taxon>Fungi</taxon>
        <taxon>Fungi incertae sedis</taxon>
        <taxon>Microsporidia</taxon>
        <taxon>Ordosporidae</taxon>
        <taxon>Ordospora</taxon>
    </lineage>
</organism>
<name>A0A0B2UJX7_9MICR</name>
<evidence type="ECO:0000313" key="3">
    <source>
        <dbReference type="EMBL" id="KHN69559.1"/>
    </source>
</evidence>
<accession>A0A0B2UJX7</accession>
<proteinExistence type="predicted"/>
<reference evidence="3 4" key="1">
    <citation type="journal article" date="2014" name="MBio">
        <title>The Ordospora colligata genome; evolution of extreme reduction in microsporidia and host-to-parasite horizontal gene transfer.</title>
        <authorList>
            <person name="Pombert J.-F."/>
            <person name="Haag K.L."/>
            <person name="Beidas S."/>
            <person name="Ebert D."/>
            <person name="Keeling P.J."/>
        </authorList>
    </citation>
    <scope>NUCLEOTIDE SEQUENCE [LARGE SCALE GENOMIC DNA]</scope>
    <source>
        <strain evidence="3 4">OC4</strain>
    </source>
</reference>
<feature type="transmembrane region" description="Helical" evidence="1">
    <location>
        <begin position="213"/>
        <end position="233"/>
    </location>
</feature>
<feature type="transmembrane region" description="Helical" evidence="1">
    <location>
        <begin position="47"/>
        <end position="66"/>
    </location>
</feature>
<dbReference type="AlphaFoldDB" id="A0A0B2UJX7"/>
<dbReference type="InParanoid" id="A0A0B2UJX7"/>
<feature type="signal peptide" evidence="2">
    <location>
        <begin position="1"/>
        <end position="20"/>
    </location>
</feature>
<dbReference type="EMBL" id="JOKQ01000006">
    <property type="protein sequence ID" value="KHN69559.1"/>
    <property type="molecule type" value="Genomic_DNA"/>
</dbReference>
<keyword evidence="1" id="KW-1133">Transmembrane helix</keyword>
<feature type="transmembrane region" description="Helical" evidence="1">
    <location>
        <begin position="73"/>
        <end position="92"/>
    </location>
</feature>
<evidence type="ECO:0000256" key="2">
    <source>
        <dbReference type="SAM" id="SignalP"/>
    </source>
</evidence>
<sequence length="259" mass="28996">MNSALLISLASFALGQSTNTQEVTDPNSAGDLAYPTPYYSLPSEDPVWNTMYSLVLLAAVVFISIPGKALQRLQMCTVVFLGSYFTLTHLMLSNINVQWYLDLSMIAISGIAAFMSYIRIFRDVCLALICAYGASYLTILITRVSYVYMWTAWMLLFAFFAVFLLLGHRNNSRLLKSISRAEVYSISVCVLMSIWSSLNMFEGWHGVSSSDNAVLGVFVGGSAFVIIFAVIFIESYLLRFRDNDDDQDDEGQQQQESKE</sequence>
<dbReference type="VEuPathDB" id="MicrosporidiaDB:M896_060580"/>
<dbReference type="Proteomes" id="UP000031056">
    <property type="component" value="Unassembled WGS sequence"/>
</dbReference>
<dbReference type="HOGENOM" id="CLU_1074008_0_0_1"/>
<feature type="transmembrane region" description="Helical" evidence="1">
    <location>
        <begin position="147"/>
        <end position="167"/>
    </location>
</feature>
<feature type="transmembrane region" description="Helical" evidence="1">
    <location>
        <begin position="183"/>
        <end position="201"/>
    </location>
</feature>
<feature type="chain" id="PRO_5002076390" evidence="2">
    <location>
        <begin position="21"/>
        <end position="259"/>
    </location>
</feature>
<evidence type="ECO:0000313" key="4">
    <source>
        <dbReference type="Proteomes" id="UP000031056"/>
    </source>
</evidence>
<evidence type="ECO:0000256" key="1">
    <source>
        <dbReference type="SAM" id="Phobius"/>
    </source>
</evidence>
<dbReference type="RefSeq" id="XP_014563601.1">
    <property type="nucleotide sequence ID" value="XM_014708115.1"/>
</dbReference>
<feature type="transmembrane region" description="Helical" evidence="1">
    <location>
        <begin position="124"/>
        <end position="141"/>
    </location>
</feature>
<keyword evidence="1" id="KW-0472">Membrane</keyword>
<keyword evidence="1" id="KW-0812">Transmembrane</keyword>
<comment type="caution">
    <text evidence="3">The sequence shown here is derived from an EMBL/GenBank/DDBJ whole genome shotgun (WGS) entry which is preliminary data.</text>
</comment>
<dbReference type="GeneID" id="26261929"/>
<keyword evidence="4" id="KW-1185">Reference proteome</keyword>
<feature type="transmembrane region" description="Helical" evidence="1">
    <location>
        <begin position="98"/>
        <end position="117"/>
    </location>
</feature>